<dbReference type="AlphaFoldDB" id="A0A0C2GFD2"/>
<accession>A0A0C2GFD2</accession>
<name>A0A0C2GFD2_9BILA</name>
<keyword evidence="2" id="KW-1185">Reference proteome</keyword>
<gene>
    <name evidence="1" type="ORF">ANCDUO_12195</name>
</gene>
<evidence type="ECO:0000313" key="1">
    <source>
        <dbReference type="EMBL" id="KIH57609.1"/>
    </source>
</evidence>
<proteinExistence type="predicted"/>
<organism evidence="1 2">
    <name type="scientific">Ancylostoma duodenale</name>
    <dbReference type="NCBI Taxonomy" id="51022"/>
    <lineage>
        <taxon>Eukaryota</taxon>
        <taxon>Metazoa</taxon>
        <taxon>Ecdysozoa</taxon>
        <taxon>Nematoda</taxon>
        <taxon>Chromadorea</taxon>
        <taxon>Rhabditida</taxon>
        <taxon>Rhabditina</taxon>
        <taxon>Rhabditomorpha</taxon>
        <taxon>Strongyloidea</taxon>
        <taxon>Ancylostomatidae</taxon>
        <taxon>Ancylostomatinae</taxon>
        <taxon>Ancylostoma</taxon>
    </lineage>
</organism>
<dbReference type="EMBL" id="KN734173">
    <property type="protein sequence ID" value="KIH57609.1"/>
    <property type="molecule type" value="Genomic_DNA"/>
</dbReference>
<evidence type="ECO:0008006" key="3">
    <source>
        <dbReference type="Google" id="ProtNLM"/>
    </source>
</evidence>
<dbReference type="Proteomes" id="UP000054047">
    <property type="component" value="Unassembled WGS sequence"/>
</dbReference>
<reference evidence="1 2" key="1">
    <citation type="submission" date="2013-12" db="EMBL/GenBank/DDBJ databases">
        <title>Draft genome of the parsitic nematode Ancylostoma duodenale.</title>
        <authorList>
            <person name="Mitreva M."/>
        </authorList>
    </citation>
    <scope>NUCLEOTIDE SEQUENCE [LARGE SCALE GENOMIC DNA]</scope>
    <source>
        <strain evidence="1 2">Zhejiang</strain>
    </source>
</reference>
<protein>
    <recommendedName>
        <fullName evidence="3">ISXO2-like transposase domain-containing protein</fullName>
    </recommendedName>
</protein>
<dbReference type="OrthoDB" id="5805277at2759"/>
<evidence type="ECO:0000313" key="2">
    <source>
        <dbReference type="Proteomes" id="UP000054047"/>
    </source>
</evidence>
<sequence length="82" mass="9216">MTRIGGPNTVVQVEERGHKDWLGGIKNITKLSFVDITDDHSAGNLDDLDDIIPRHEIPGSVVCTDMWRGYSNLTKFGYIWSI</sequence>